<protein>
    <submittedName>
        <fullName evidence="1">Uncharacterized protein</fullName>
    </submittedName>
</protein>
<dbReference type="AlphaFoldDB" id="A0A1W7ABR3"/>
<sequence length="145" mass="17589">MKSPTEKLKEIKSRILSKDINYIDSINEIKGKTIRDFVIISIHGIPAVLFLTEDKTVYIESVYETWDSDDDGRDYLRNKINVHKFLYMIINKEIDTRKIIELGIVNQEAYEEYFGYIREQEKIDREKYEKEQEYKRYLELKEKYE</sequence>
<evidence type="ECO:0000313" key="2">
    <source>
        <dbReference type="Proteomes" id="UP000194154"/>
    </source>
</evidence>
<reference evidence="1 2" key="1">
    <citation type="journal article" date="2017" name="Int. J. Syst. Evol. Microbiol.">
        <title>Macrococcus canis sp. nov., a skin bacterium associated with infections in dogs.</title>
        <authorList>
            <person name="Gobeli Brawand S."/>
            <person name="Cotting K."/>
            <person name="Gomez-Sanz E."/>
            <person name="Collaud A."/>
            <person name="Thomann A."/>
            <person name="Brodard I."/>
            <person name="Rodriguez-Campos S."/>
            <person name="Strauss C."/>
            <person name="Perreten V."/>
        </authorList>
    </citation>
    <scope>NUCLEOTIDE SEQUENCE [LARGE SCALE GENOMIC DNA]</scope>
    <source>
        <strain evidence="1 2">KM45013</strain>
    </source>
</reference>
<accession>A0A1W7ABR3</accession>
<dbReference type="EMBL" id="CP021059">
    <property type="protein sequence ID" value="ARQ07053.1"/>
    <property type="molecule type" value="Genomic_DNA"/>
</dbReference>
<organism evidence="1 2">
    <name type="scientific">Macrococcoides canis</name>
    <dbReference type="NCBI Taxonomy" id="1855823"/>
    <lineage>
        <taxon>Bacteria</taxon>
        <taxon>Bacillati</taxon>
        <taxon>Bacillota</taxon>
        <taxon>Bacilli</taxon>
        <taxon>Bacillales</taxon>
        <taxon>Staphylococcaceae</taxon>
        <taxon>Macrococcoides</taxon>
    </lineage>
</organism>
<dbReference type="STRING" id="1855823.MCCS_14120"/>
<dbReference type="GeneID" id="35295530"/>
<gene>
    <name evidence="1" type="ORF">MCCS_14120</name>
</gene>
<evidence type="ECO:0000313" key="1">
    <source>
        <dbReference type="EMBL" id="ARQ07053.1"/>
    </source>
</evidence>
<proteinExistence type="predicted"/>
<dbReference type="RefSeq" id="WP_086042682.1">
    <property type="nucleotide sequence ID" value="NZ_CBCRZA010000002.1"/>
</dbReference>
<dbReference type="Proteomes" id="UP000194154">
    <property type="component" value="Chromosome"/>
</dbReference>
<dbReference type="KEGG" id="mcak:MCCS_14120"/>
<keyword evidence="2" id="KW-1185">Reference proteome</keyword>
<name>A0A1W7ABR3_9STAP</name>